<feature type="transmembrane region" description="Helical" evidence="9">
    <location>
        <begin position="387"/>
        <end position="404"/>
    </location>
</feature>
<organism evidence="11 12">
    <name type="scientific">Trichomonas vaginalis (strain ATCC PRA-98 / G3)</name>
    <dbReference type="NCBI Taxonomy" id="412133"/>
    <lineage>
        <taxon>Eukaryota</taxon>
        <taxon>Metamonada</taxon>
        <taxon>Parabasalia</taxon>
        <taxon>Trichomonadida</taxon>
        <taxon>Trichomonadidae</taxon>
        <taxon>Trichomonas</taxon>
    </lineage>
</organism>
<keyword evidence="3" id="KW-0813">Transport</keyword>
<evidence type="ECO:0000256" key="7">
    <source>
        <dbReference type="ARBA" id="ARBA00023136"/>
    </source>
</evidence>
<name>A2DR17_TRIV3</name>
<feature type="compositionally biased region" description="Basic and acidic residues" evidence="8">
    <location>
        <begin position="18"/>
        <end position="40"/>
    </location>
</feature>
<evidence type="ECO:0000256" key="8">
    <source>
        <dbReference type="SAM" id="MobiDB-lite"/>
    </source>
</evidence>
<keyword evidence="5" id="KW-0029">Amino-acid transport</keyword>
<feature type="transmembrane region" description="Helical" evidence="9">
    <location>
        <begin position="343"/>
        <end position="366"/>
    </location>
</feature>
<feature type="transmembrane region" description="Helical" evidence="9">
    <location>
        <begin position="194"/>
        <end position="212"/>
    </location>
</feature>
<evidence type="ECO:0000256" key="1">
    <source>
        <dbReference type="ARBA" id="ARBA00004141"/>
    </source>
</evidence>
<keyword evidence="12" id="KW-1185">Reference proteome</keyword>
<evidence type="ECO:0000259" key="10">
    <source>
        <dbReference type="Pfam" id="PF01490"/>
    </source>
</evidence>
<evidence type="ECO:0000256" key="4">
    <source>
        <dbReference type="ARBA" id="ARBA00022692"/>
    </source>
</evidence>
<evidence type="ECO:0000256" key="9">
    <source>
        <dbReference type="SAM" id="Phobius"/>
    </source>
</evidence>
<dbReference type="InterPro" id="IPR013057">
    <property type="entry name" value="AA_transpt_TM"/>
</dbReference>
<dbReference type="OMA" id="DNDCESA"/>
<keyword evidence="7 9" id="KW-0472">Membrane</keyword>
<feature type="transmembrane region" description="Helical" evidence="9">
    <location>
        <begin position="152"/>
        <end position="174"/>
    </location>
</feature>
<dbReference type="eggNOG" id="KOG1305">
    <property type="taxonomic scope" value="Eukaryota"/>
</dbReference>
<reference evidence="11" key="2">
    <citation type="journal article" date="2007" name="Science">
        <title>Draft genome sequence of the sexually transmitted pathogen Trichomonas vaginalis.</title>
        <authorList>
            <person name="Carlton J.M."/>
            <person name="Hirt R.P."/>
            <person name="Silva J.C."/>
            <person name="Delcher A.L."/>
            <person name="Schatz M."/>
            <person name="Zhao Q."/>
            <person name="Wortman J.R."/>
            <person name="Bidwell S.L."/>
            <person name="Alsmark U.C.M."/>
            <person name="Besteiro S."/>
            <person name="Sicheritz-Ponten T."/>
            <person name="Noel C.J."/>
            <person name="Dacks J.B."/>
            <person name="Foster P.G."/>
            <person name="Simillion C."/>
            <person name="Van de Peer Y."/>
            <person name="Miranda-Saavedra D."/>
            <person name="Barton G.J."/>
            <person name="Westrop G.D."/>
            <person name="Mueller S."/>
            <person name="Dessi D."/>
            <person name="Fiori P.L."/>
            <person name="Ren Q."/>
            <person name="Paulsen I."/>
            <person name="Zhang H."/>
            <person name="Bastida-Corcuera F.D."/>
            <person name="Simoes-Barbosa A."/>
            <person name="Brown M.T."/>
            <person name="Hayes R.D."/>
            <person name="Mukherjee M."/>
            <person name="Okumura C.Y."/>
            <person name="Schneider R."/>
            <person name="Smith A.J."/>
            <person name="Vanacova S."/>
            <person name="Villalvazo M."/>
            <person name="Haas B.J."/>
            <person name="Pertea M."/>
            <person name="Feldblyum T.V."/>
            <person name="Utterback T.R."/>
            <person name="Shu C.L."/>
            <person name="Osoegawa K."/>
            <person name="de Jong P.J."/>
            <person name="Hrdy I."/>
            <person name="Horvathova L."/>
            <person name="Zubacova Z."/>
            <person name="Dolezal P."/>
            <person name="Malik S.B."/>
            <person name="Logsdon J.M. Jr."/>
            <person name="Henze K."/>
            <person name="Gupta A."/>
            <person name="Wang C.C."/>
            <person name="Dunne R.L."/>
            <person name="Upcroft J.A."/>
            <person name="Upcroft P."/>
            <person name="White O."/>
            <person name="Salzberg S.L."/>
            <person name="Tang P."/>
            <person name="Chiu C.-H."/>
            <person name="Lee Y.-S."/>
            <person name="Embley T.M."/>
            <person name="Coombs G.H."/>
            <person name="Mottram J.C."/>
            <person name="Tachezy J."/>
            <person name="Fraser-Liggett C.M."/>
            <person name="Johnson P.J."/>
        </authorList>
    </citation>
    <scope>NUCLEOTIDE SEQUENCE [LARGE SCALE GENOMIC DNA]</scope>
    <source>
        <strain evidence="11">G3</strain>
    </source>
</reference>
<comment type="subcellular location">
    <subcellularLocation>
        <location evidence="1">Membrane</location>
        <topology evidence="1">Multi-pass membrane protein</topology>
    </subcellularLocation>
</comment>
<dbReference type="STRING" id="5722.A2DR17"/>
<sequence>MEPEIDDVPIAAPEAAVIDEHGDPLILEDDKSLSSHHDDLPTDNVDESGLPTFQNVSEADKVDQPDAPPADEQHAQRIGRTATYFNLINTLVGAGIVSVPATFTSCGVGSTIMLLILSAYLCFFGGVTLIGIQRETGSKGIAEMAYRVLGKWAQHTVSIFQLIFCLSCTVAYLIIGSNQVVSWLKLAKLNMDGLWKWALVVIIYLCVLPGLMTFPRHMSCLSKFAIPSVLGVVLYFIAILIRASQALSKPDMPPDHTVGIDFGMGLFTAFGVHALTFSLQVVMMPIITPYNPSVRKRVRIIGYTFMSCFLIIVIPGLLGYLMYGQETASDVLSSFPDDDILMVFVRIGMFISVSASYPAIVVSMVASIGGMAWNENLPEEMPTKHRLILIPAINLVNLVIAIFLQDIKPILGVGGALGGCIVGFVFPSLCRLVMKTYPLKSWISILHMCFVGFGIIAAILCTYSSIKDAIAAFSKK</sequence>
<keyword evidence="4 9" id="KW-0812">Transmembrane</keyword>
<reference evidence="11" key="1">
    <citation type="submission" date="2006-10" db="EMBL/GenBank/DDBJ databases">
        <authorList>
            <person name="Amadeo P."/>
            <person name="Zhao Q."/>
            <person name="Wortman J."/>
            <person name="Fraser-Liggett C."/>
            <person name="Carlton J."/>
        </authorList>
    </citation>
    <scope>NUCLEOTIDE SEQUENCE</scope>
    <source>
        <strain evidence="11">G3</strain>
    </source>
</reference>
<dbReference type="OrthoDB" id="438545at2759"/>
<evidence type="ECO:0000256" key="5">
    <source>
        <dbReference type="ARBA" id="ARBA00022970"/>
    </source>
</evidence>
<evidence type="ECO:0000256" key="2">
    <source>
        <dbReference type="ARBA" id="ARBA00008066"/>
    </source>
</evidence>
<dbReference type="Pfam" id="PF01490">
    <property type="entry name" value="Aa_trans"/>
    <property type="match status" value="1"/>
</dbReference>
<dbReference type="SMR" id="A2DR17"/>
<protein>
    <submittedName>
        <fullName evidence="11">Transmembrane amino acid transporter protein</fullName>
    </submittedName>
</protein>
<keyword evidence="6 9" id="KW-1133">Transmembrane helix</keyword>
<evidence type="ECO:0000313" key="12">
    <source>
        <dbReference type="Proteomes" id="UP000001542"/>
    </source>
</evidence>
<feature type="domain" description="Amino acid transporter transmembrane" evidence="10">
    <location>
        <begin position="81"/>
        <end position="466"/>
    </location>
</feature>
<dbReference type="VEuPathDB" id="TrichDB:TVAG_303350"/>
<dbReference type="RefSeq" id="XP_001329339.1">
    <property type="nucleotide sequence ID" value="XM_001329304.1"/>
</dbReference>
<feature type="transmembrane region" description="Helical" evidence="9">
    <location>
        <begin position="109"/>
        <end position="132"/>
    </location>
</feature>
<dbReference type="GO" id="GO:0006865">
    <property type="term" value="P:amino acid transport"/>
    <property type="evidence" value="ECO:0007669"/>
    <property type="project" value="UniProtKB-KW"/>
</dbReference>
<comment type="similarity">
    <text evidence="2">Belongs to the amino acid/polyamine transporter 2 family.</text>
</comment>
<dbReference type="KEGG" id="tva:4775131"/>
<feature type="transmembrane region" description="Helical" evidence="9">
    <location>
        <begin position="224"/>
        <end position="244"/>
    </location>
</feature>
<dbReference type="FunCoup" id="A2DR17">
    <property type="interactions" value="73"/>
</dbReference>
<dbReference type="EMBL" id="DS113234">
    <property type="protein sequence ID" value="EAY17116.1"/>
    <property type="molecule type" value="Genomic_DNA"/>
</dbReference>
<proteinExistence type="inferred from homology"/>
<dbReference type="VEuPathDB" id="TrichDB:TVAGG3_0694570"/>
<feature type="transmembrane region" description="Helical" evidence="9">
    <location>
        <begin position="300"/>
        <end position="323"/>
    </location>
</feature>
<dbReference type="Proteomes" id="UP000001542">
    <property type="component" value="Unassembled WGS sequence"/>
</dbReference>
<dbReference type="AlphaFoldDB" id="A2DR17"/>
<feature type="transmembrane region" description="Helical" evidence="9">
    <location>
        <begin position="264"/>
        <end position="288"/>
    </location>
</feature>
<dbReference type="GO" id="GO:0016020">
    <property type="term" value="C:membrane"/>
    <property type="evidence" value="ECO:0007669"/>
    <property type="project" value="UniProtKB-SubCell"/>
</dbReference>
<dbReference type="InParanoid" id="A2DR17"/>
<dbReference type="PANTHER" id="PTHR22950">
    <property type="entry name" value="AMINO ACID TRANSPORTER"/>
    <property type="match status" value="1"/>
</dbReference>
<gene>
    <name evidence="11" type="ORF">TVAG_303350</name>
</gene>
<feature type="transmembrane region" description="Helical" evidence="9">
    <location>
        <begin position="410"/>
        <end position="430"/>
    </location>
</feature>
<dbReference type="PANTHER" id="PTHR22950:SF458">
    <property type="entry name" value="SODIUM-COUPLED NEUTRAL AMINO ACID TRANSPORTER 11-RELATED"/>
    <property type="match status" value="1"/>
</dbReference>
<feature type="transmembrane region" description="Helical" evidence="9">
    <location>
        <begin position="84"/>
        <end position="103"/>
    </location>
</feature>
<feature type="region of interest" description="Disordered" evidence="8">
    <location>
        <begin position="1"/>
        <end position="51"/>
    </location>
</feature>
<feature type="transmembrane region" description="Helical" evidence="9">
    <location>
        <begin position="442"/>
        <end position="466"/>
    </location>
</feature>
<evidence type="ECO:0000256" key="6">
    <source>
        <dbReference type="ARBA" id="ARBA00022989"/>
    </source>
</evidence>
<evidence type="ECO:0000256" key="3">
    <source>
        <dbReference type="ARBA" id="ARBA00022448"/>
    </source>
</evidence>
<evidence type="ECO:0000313" key="11">
    <source>
        <dbReference type="EMBL" id="EAY17116.1"/>
    </source>
</evidence>
<accession>A2DR17</accession>